<evidence type="ECO:0000256" key="5">
    <source>
        <dbReference type="SAM" id="Phobius"/>
    </source>
</evidence>
<dbReference type="EMBL" id="MELI01000024">
    <property type="protein sequence ID" value="OFW35070.1"/>
    <property type="molecule type" value="Genomic_DNA"/>
</dbReference>
<dbReference type="Gene3D" id="1.25.40.10">
    <property type="entry name" value="Tetratricopeptide repeat domain"/>
    <property type="match status" value="1"/>
</dbReference>
<dbReference type="SUPFAM" id="SSF48452">
    <property type="entry name" value="TPR-like"/>
    <property type="match status" value="1"/>
</dbReference>
<evidence type="ECO:0000313" key="8">
    <source>
        <dbReference type="Proteomes" id="UP000178086"/>
    </source>
</evidence>
<dbReference type="AlphaFoldDB" id="A0A1F2UQ35"/>
<proteinExistence type="predicted"/>
<keyword evidence="3 5" id="KW-1133">Transmembrane helix</keyword>
<evidence type="ECO:0000256" key="3">
    <source>
        <dbReference type="ARBA" id="ARBA00022989"/>
    </source>
</evidence>
<dbReference type="InterPro" id="IPR007016">
    <property type="entry name" value="O-antigen_ligase-rel_domated"/>
</dbReference>
<comment type="caution">
    <text evidence="7">The sequence shown here is derived from an EMBL/GenBank/DDBJ whole genome shotgun (WGS) entry which is preliminary data.</text>
</comment>
<feature type="transmembrane region" description="Helical" evidence="5">
    <location>
        <begin position="112"/>
        <end position="130"/>
    </location>
</feature>
<dbReference type="Proteomes" id="UP000178086">
    <property type="component" value="Unassembled WGS sequence"/>
</dbReference>
<dbReference type="InterPro" id="IPR011990">
    <property type="entry name" value="TPR-like_helical_dom_sf"/>
</dbReference>
<reference evidence="7 8" key="1">
    <citation type="journal article" date="2016" name="Nat. Commun.">
        <title>Thousands of microbial genomes shed light on interconnected biogeochemical processes in an aquifer system.</title>
        <authorList>
            <person name="Anantharaman K."/>
            <person name="Brown C.T."/>
            <person name="Hug L.A."/>
            <person name="Sharon I."/>
            <person name="Castelle C.J."/>
            <person name="Probst A.J."/>
            <person name="Thomas B.C."/>
            <person name="Singh A."/>
            <person name="Wilkins M.J."/>
            <person name="Karaoz U."/>
            <person name="Brodie E.L."/>
            <person name="Williams K.H."/>
            <person name="Hubbard S.S."/>
            <person name="Banfield J.F."/>
        </authorList>
    </citation>
    <scope>NUCLEOTIDE SEQUENCE [LARGE SCALE GENOMIC DNA]</scope>
</reference>
<dbReference type="Pfam" id="PF04932">
    <property type="entry name" value="Wzy_C"/>
    <property type="match status" value="1"/>
</dbReference>
<evidence type="ECO:0000256" key="1">
    <source>
        <dbReference type="ARBA" id="ARBA00004141"/>
    </source>
</evidence>
<feature type="transmembrane region" description="Helical" evidence="5">
    <location>
        <begin position="48"/>
        <end position="65"/>
    </location>
</feature>
<keyword evidence="2 5" id="KW-0812">Transmembrane</keyword>
<feature type="transmembrane region" description="Helical" evidence="5">
    <location>
        <begin position="212"/>
        <end position="228"/>
    </location>
</feature>
<organism evidence="7 8">
    <name type="scientific">Candidatus Aquicultor primus</name>
    <dbReference type="NCBI Taxonomy" id="1797195"/>
    <lineage>
        <taxon>Bacteria</taxon>
        <taxon>Bacillati</taxon>
        <taxon>Actinomycetota</taxon>
        <taxon>Candidatus Aquicultoria</taxon>
        <taxon>Candidatus Aquicultorales</taxon>
        <taxon>Candidatus Aquicultoraceae</taxon>
        <taxon>Candidatus Aquicultor</taxon>
    </lineage>
</organism>
<feature type="transmembrane region" description="Helical" evidence="5">
    <location>
        <begin position="234"/>
        <end position="251"/>
    </location>
</feature>
<feature type="transmembrane region" description="Helical" evidence="5">
    <location>
        <begin position="142"/>
        <end position="161"/>
    </location>
</feature>
<name>A0A1F2UQ35_9ACTN</name>
<evidence type="ECO:0000259" key="6">
    <source>
        <dbReference type="Pfam" id="PF04932"/>
    </source>
</evidence>
<dbReference type="PANTHER" id="PTHR37422">
    <property type="entry name" value="TEICHURONIC ACID BIOSYNTHESIS PROTEIN TUAE"/>
    <property type="match status" value="1"/>
</dbReference>
<dbReference type="PANTHER" id="PTHR37422:SF13">
    <property type="entry name" value="LIPOPOLYSACCHARIDE BIOSYNTHESIS PROTEIN PA4999-RELATED"/>
    <property type="match status" value="1"/>
</dbReference>
<dbReference type="InterPro" id="IPR051533">
    <property type="entry name" value="WaaL-like"/>
</dbReference>
<feature type="transmembrane region" description="Helical" evidence="5">
    <location>
        <begin position="418"/>
        <end position="434"/>
    </location>
</feature>
<evidence type="ECO:0000313" key="7">
    <source>
        <dbReference type="EMBL" id="OFW35070.1"/>
    </source>
</evidence>
<feature type="transmembrane region" description="Helical" evidence="5">
    <location>
        <begin position="353"/>
        <end position="378"/>
    </location>
</feature>
<protein>
    <recommendedName>
        <fullName evidence="6">O-antigen ligase-related domain-containing protein</fullName>
    </recommendedName>
</protein>
<feature type="transmembrane region" description="Helical" evidence="5">
    <location>
        <begin position="181"/>
        <end position="200"/>
    </location>
</feature>
<feature type="transmembrane region" description="Helical" evidence="5">
    <location>
        <begin position="17"/>
        <end position="36"/>
    </location>
</feature>
<feature type="transmembrane region" description="Helical" evidence="5">
    <location>
        <begin position="263"/>
        <end position="283"/>
    </location>
</feature>
<feature type="transmembrane region" description="Helical" evidence="5">
    <location>
        <begin position="390"/>
        <end position="412"/>
    </location>
</feature>
<comment type="subcellular location">
    <subcellularLocation>
        <location evidence="1">Membrane</location>
        <topology evidence="1">Multi-pass membrane protein</topology>
    </subcellularLocation>
</comment>
<evidence type="ECO:0000256" key="2">
    <source>
        <dbReference type="ARBA" id="ARBA00022692"/>
    </source>
</evidence>
<feature type="domain" description="O-antigen ligase-related" evidence="6">
    <location>
        <begin position="219"/>
        <end position="368"/>
    </location>
</feature>
<accession>A0A1F2UQ35</accession>
<feature type="transmembrane region" description="Helical" evidence="5">
    <location>
        <begin position="450"/>
        <end position="470"/>
    </location>
</feature>
<feature type="transmembrane region" description="Helical" evidence="5">
    <location>
        <begin position="77"/>
        <end position="100"/>
    </location>
</feature>
<gene>
    <name evidence="7" type="ORF">A2074_07450</name>
</gene>
<sequence length="678" mass="73620">MKVSVGKKQFIAELDEIISWGTIAAPFIVALAFFPLNYDFFGLPKLSALYIGTLFLLYFQARRWLAEGFIEVPSNPALVPVAVLLLVAVVSVAMSATPLASITGRFNRYNSLPGLISYAVVFWFALTYAAPKRVFIERFETLFVPVVFIITGYGLLEILGLDVLSMKGTHGVRVSSTLGNPVFFGAFLALTLPILLAKAVMFSEKTASPIRSRGVAVALLLFGLAMLFTSLSRGAWMGVAAGFAAVIYFWARSGQKPMRAVVLWTLLLAGAFLAGVGIVSVLAGTDIGGIVDAAGSSSSLASRIEIWKTSLLMIGDKPLFGFGLDQTKDWFNLYMTERLAGLENTLHGRAHNIFLQMGLDGGIPLLFANLWLFLFVVLKGMRHLRSHPDDYVVAGLLGSLLGFFVQGLTGIATVDQEVFVWFVMGSIVGLASIGRQREVKTRLSGGKPQVLAVSALAVFGLAAILFPLGAEARYLIASEEAKLSLSSGALERARQAGKYLVTQPYYESNLARTYLTFSSELGDARYAREAVEIIEHALKYAPNASELRLARGTAYLAVAEFTREDADIEKATESLEKEHELTPLLLNINEDLLELYILKGDYRAVLKTADFVGSFKKNDVRSMVARAVALEALGRKAEARQFYKEALKLDSDASGIKGWLVGLKPSPAAVTEKAASND</sequence>
<evidence type="ECO:0000256" key="4">
    <source>
        <dbReference type="ARBA" id="ARBA00023136"/>
    </source>
</evidence>
<dbReference type="GO" id="GO:0016020">
    <property type="term" value="C:membrane"/>
    <property type="evidence" value="ECO:0007669"/>
    <property type="project" value="UniProtKB-SubCell"/>
</dbReference>
<keyword evidence="4 5" id="KW-0472">Membrane</keyword>